<dbReference type="EMBL" id="BRYA01001462">
    <property type="protein sequence ID" value="GMI43843.1"/>
    <property type="molecule type" value="Genomic_DNA"/>
</dbReference>
<sequence>MDGEIDLYLSACSRLLCLVFLLGLPARSTCSRCYLFNRSILSLTRSPRLTRAQTEVIAEELGYYPVSINDAGKTIYAPARVKSSSTDQAIALATHLRDRGVVMYSAFWCPHCRNQREMFGKEAWTILTSRECSEQGIKFRGTCDGIDGYPAWTGMGGEGGVRSGEMELGKIAEFSGFKGFEQSKEPVQLLPGGNCKLK</sequence>
<gene>
    <name evidence="2" type="ORF">TrCOL_g4044</name>
</gene>
<dbReference type="PANTHER" id="PTHR34573:SF1">
    <property type="entry name" value="VITAMIN K EPOXIDE REDUCTASE DOMAIN-CONTAINING PROTEIN"/>
    <property type="match status" value="1"/>
</dbReference>
<protein>
    <recommendedName>
        <fullName evidence="4">Thioredoxin domain-containing protein</fullName>
    </recommendedName>
</protein>
<organism evidence="2 3">
    <name type="scientific">Triparma columacea</name>
    <dbReference type="NCBI Taxonomy" id="722753"/>
    <lineage>
        <taxon>Eukaryota</taxon>
        <taxon>Sar</taxon>
        <taxon>Stramenopiles</taxon>
        <taxon>Ochrophyta</taxon>
        <taxon>Bolidophyceae</taxon>
        <taxon>Parmales</taxon>
        <taxon>Triparmaceae</taxon>
        <taxon>Triparma</taxon>
    </lineage>
</organism>
<keyword evidence="1" id="KW-0732">Signal</keyword>
<evidence type="ECO:0000313" key="3">
    <source>
        <dbReference type="Proteomes" id="UP001165065"/>
    </source>
</evidence>
<keyword evidence="3" id="KW-1185">Reference proteome</keyword>
<evidence type="ECO:0008006" key="4">
    <source>
        <dbReference type="Google" id="ProtNLM"/>
    </source>
</evidence>
<reference evidence="3" key="1">
    <citation type="journal article" date="2023" name="Commun. Biol.">
        <title>Genome analysis of Parmales, the sister group of diatoms, reveals the evolutionary specialization of diatoms from phago-mixotrophs to photoautotrophs.</title>
        <authorList>
            <person name="Ban H."/>
            <person name="Sato S."/>
            <person name="Yoshikawa S."/>
            <person name="Yamada K."/>
            <person name="Nakamura Y."/>
            <person name="Ichinomiya M."/>
            <person name="Sato N."/>
            <person name="Blanc-Mathieu R."/>
            <person name="Endo H."/>
            <person name="Kuwata A."/>
            <person name="Ogata H."/>
        </authorList>
    </citation>
    <scope>NUCLEOTIDE SEQUENCE [LARGE SCALE GENOMIC DNA]</scope>
</reference>
<dbReference type="Gene3D" id="3.40.30.10">
    <property type="entry name" value="Glutaredoxin"/>
    <property type="match status" value="1"/>
</dbReference>
<evidence type="ECO:0000256" key="1">
    <source>
        <dbReference type="SAM" id="SignalP"/>
    </source>
</evidence>
<proteinExistence type="predicted"/>
<feature type="chain" id="PRO_5040877739" description="Thioredoxin domain-containing protein" evidence="1">
    <location>
        <begin position="31"/>
        <end position="198"/>
    </location>
</feature>
<dbReference type="PANTHER" id="PTHR34573">
    <property type="entry name" value="VKC DOMAIN-CONTAINING PROTEIN"/>
    <property type="match status" value="1"/>
</dbReference>
<dbReference type="AlphaFoldDB" id="A0A9W7GF92"/>
<comment type="caution">
    <text evidence="2">The sequence shown here is derived from an EMBL/GenBank/DDBJ whole genome shotgun (WGS) entry which is preliminary data.</text>
</comment>
<evidence type="ECO:0000313" key="2">
    <source>
        <dbReference type="EMBL" id="GMI43843.1"/>
    </source>
</evidence>
<name>A0A9W7GF92_9STRA</name>
<dbReference type="OrthoDB" id="343052at2759"/>
<accession>A0A9W7GF92</accession>
<feature type="signal peptide" evidence="1">
    <location>
        <begin position="1"/>
        <end position="30"/>
    </location>
</feature>
<dbReference type="PROSITE" id="PS00194">
    <property type="entry name" value="THIOREDOXIN_1"/>
    <property type="match status" value="1"/>
</dbReference>
<dbReference type="Proteomes" id="UP001165065">
    <property type="component" value="Unassembled WGS sequence"/>
</dbReference>
<dbReference type="InterPro" id="IPR017937">
    <property type="entry name" value="Thioredoxin_CS"/>
</dbReference>